<protein>
    <submittedName>
        <fullName evidence="1">Four helix bundle protein</fullName>
    </submittedName>
</protein>
<dbReference type="InterPro" id="IPR012657">
    <property type="entry name" value="23S_rRNA-intervening_sequence"/>
</dbReference>
<dbReference type="SUPFAM" id="SSF158446">
    <property type="entry name" value="IVS-encoded protein-like"/>
    <property type="match status" value="1"/>
</dbReference>
<name>A0A9D2A6H4_9BACE</name>
<dbReference type="PANTHER" id="PTHR38471:SF2">
    <property type="entry name" value="FOUR HELIX BUNDLE PROTEIN"/>
    <property type="match status" value="1"/>
</dbReference>
<reference evidence="1" key="1">
    <citation type="journal article" date="2021" name="PeerJ">
        <title>Extensive microbial diversity within the chicken gut microbiome revealed by metagenomics and culture.</title>
        <authorList>
            <person name="Gilroy R."/>
            <person name="Ravi A."/>
            <person name="Getino M."/>
            <person name="Pursley I."/>
            <person name="Horton D.L."/>
            <person name="Alikhan N.F."/>
            <person name="Baker D."/>
            <person name="Gharbi K."/>
            <person name="Hall N."/>
            <person name="Watson M."/>
            <person name="Adriaenssens E.M."/>
            <person name="Foster-Nyarko E."/>
            <person name="Jarju S."/>
            <person name="Secka A."/>
            <person name="Antonio M."/>
            <person name="Oren A."/>
            <person name="Chaudhuri R.R."/>
            <person name="La Ragione R."/>
            <person name="Hildebrand F."/>
            <person name="Pallen M.J."/>
        </authorList>
    </citation>
    <scope>NUCLEOTIDE SEQUENCE</scope>
    <source>
        <strain evidence="1">ChiHjej12B11-24981</strain>
    </source>
</reference>
<dbReference type="Proteomes" id="UP000824023">
    <property type="component" value="Unassembled WGS sequence"/>
</dbReference>
<dbReference type="NCBIfam" id="TIGR02436">
    <property type="entry name" value="four helix bundle protein"/>
    <property type="match status" value="1"/>
</dbReference>
<evidence type="ECO:0000313" key="1">
    <source>
        <dbReference type="EMBL" id="HIZ02311.1"/>
    </source>
</evidence>
<gene>
    <name evidence="1" type="ORF">H9819_08725</name>
</gene>
<dbReference type="Gene3D" id="1.20.1440.60">
    <property type="entry name" value="23S rRNA-intervening sequence"/>
    <property type="match status" value="1"/>
</dbReference>
<organism evidence="1 2">
    <name type="scientific">Candidatus Bacteroides merdipullorum</name>
    <dbReference type="NCBI Taxonomy" id="2838474"/>
    <lineage>
        <taxon>Bacteria</taxon>
        <taxon>Pseudomonadati</taxon>
        <taxon>Bacteroidota</taxon>
        <taxon>Bacteroidia</taxon>
        <taxon>Bacteroidales</taxon>
        <taxon>Bacteroidaceae</taxon>
        <taxon>Bacteroides</taxon>
    </lineage>
</organism>
<dbReference type="EMBL" id="DXCK01000118">
    <property type="protein sequence ID" value="HIZ02311.1"/>
    <property type="molecule type" value="Genomic_DNA"/>
</dbReference>
<accession>A0A9D2A6H4</accession>
<sequence length="137" mass="15649">MKNEERRMKNARHRKESLLHTKSYAFALRIVRMARFLRENQQEFILSKQVLRSGTAIGALVRESEFAQSPADFINKLSVALKEANETDYWLCLLQDSGYIDDTSFDSMETDCGELIALLISSIKTVKNNQNKNGSSL</sequence>
<dbReference type="InterPro" id="IPR036583">
    <property type="entry name" value="23S_rRNA_IVS_sf"/>
</dbReference>
<dbReference type="Pfam" id="PF05635">
    <property type="entry name" value="23S_rRNA_IVP"/>
    <property type="match status" value="1"/>
</dbReference>
<evidence type="ECO:0000313" key="2">
    <source>
        <dbReference type="Proteomes" id="UP000824023"/>
    </source>
</evidence>
<proteinExistence type="predicted"/>
<reference evidence="1" key="2">
    <citation type="submission" date="2021-04" db="EMBL/GenBank/DDBJ databases">
        <authorList>
            <person name="Gilroy R."/>
        </authorList>
    </citation>
    <scope>NUCLEOTIDE SEQUENCE</scope>
    <source>
        <strain evidence="1">ChiHjej12B11-24981</strain>
    </source>
</reference>
<dbReference type="PANTHER" id="PTHR38471">
    <property type="entry name" value="FOUR HELIX BUNDLE PROTEIN"/>
    <property type="match status" value="1"/>
</dbReference>
<comment type="caution">
    <text evidence="1">The sequence shown here is derived from an EMBL/GenBank/DDBJ whole genome shotgun (WGS) entry which is preliminary data.</text>
</comment>
<dbReference type="AlphaFoldDB" id="A0A9D2A6H4"/>
<dbReference type="PIRSF" id="PIRSF035652">
    <property type="entry name" value="CHP02436"/>
    <property type="match status" value="1"/>
</dbReference>